<keyword evidence="2" id="KW-0808">Transferase</keyword>
<dbReference type="Gene3D" id="3.90.550.10">
    <property type="entry name" value="Spore Coat Polysaccharide Biosynthesis Protein SpsA, Chain A"/>
    <property type="match status" value="1"/>
</dbReference>
<dbReference type="EMBL" id="FOQK01000002">
    <property type="protein sequence ID" value="SFH67202.1"/>
    <property type="molecule type" value="Genomic_DNA"/>
</dbReference>
<sequence length="259" mass="29654">MVSVVVPIYNGKEYIKETVDSILAQSILSEVILIDDCSSDGSYDYIMKLYGGIPLVSILKNESNQGFCKTANRGIECAKSEFVLVMGQDDLLDETHCENMLSCMSDDVNMVFCDYDLIDGVGKVIDSTNHCAHRERMIEDLCRFNTIPSVGLIMKKSAVEKVGGYPENDDFPNYGEYHLWIRMALTGRAVFCGKTRSKYRRHQTNMTNSFGDRKTKIKLNRYFNTCRRQVIDNKKVSIKTKIYTLLFMGYYALKLHIFR</sequence>
<reference evidence="2 3" key="1">
    <citation type="submission" date="2016-10" db="EMBL/GenBank/DDBJ databases">
        <authorList>
            <person name="de Groot N.N."/>
        </authorList>
    </citation>
    <scope>NUCLEOTIDE SEQUENCE [LARGE SCALE GENOMIC DNA]</scope>
    <source>
        <strain evidence="2 3">Z108</strain>
    </source>
</reference>
<dbReference type="CDD" id="cd00761">
    <property type="entry name" value="Glyco_tranf_GTA_type"/>
    <property type="match status" value="1"/>
</dbReference>
<dbReference type="Proteomes" id="UP000183639">
    <property type="component" value="Unassembled WGS sequence"/>
</dbReference>
<dbReference type="AlphaFoldDB" id="A0A1I3BY85"/>
<evidence type="ECO:0000259" key="1">
    <source>
        <dbReference type="Pfam" id="PF00535"/>
    </source>
</evidence>
<dbReference type="InterPro" id="IPR001173">
    <property type="entry name" value="Glyco_trans_2-like"/>
</dbReference>
<organism evidence="2 3">
    <name type="scientific">Selenomonas ruminantium</name>
    <dbReference type="NCBI Taxonomy" id="971"/>
    <lineage>
        <taxon>Bacteria</taxon>
        <taxon>Bacillati</taxon>
        <taxon>Bacillota</taxon>
        <taxon>Negativicutes</taxon>
        <taxon>Selenomonadales</taxon>
        <taxon>Selenomonadaceae</taxon>
        <taxon>Selenomonas</taxon>
    </lineage>
</organism>
<dbReference type="PANTHER" id="PTHR22916">
    <property type="entry name" value="GLYCOSYLTRANSFERASE"/>
    <property type="match status" value="1"/>
</dbReference>
<dbReference type="SUPFAM" id="SSF53448">
    <property type="entry name" value="Nucleotide-diphospho-sugar transferases"/>
    <property type="match status" value="1"/>
</dbReference>
<dbReference type="GO" id="GO:0016758">
    <property type="term" value="F:hexosyltransferase activity"/>
    <property type="evidence" value="ECO:0007669"/>
    <property type="project" value="UniProtKB-ARBA"/>
</dbReference>
<evidence type="ECO:0000313" key="3">
    <source>
        <dbReference type="Proteomes" id="UP000183639"/>
    </source>
</evidence>
<name>A0A1I3BY85_SELRU</name>
<accession>A0A1I3BY85</accession>
<dbReference type="PANTHER" id="PTHR22916:SF3">
    <property type="entry name" value="UDP-GLCNAC:BETAGAL BETA-1,3-N-ACETYLGLUCOSAMINYLTRANSFERASE-LIKE PROTEIN 1"/>
    <property type="match status" value="1"/>
</dbReference>
<dbReference type="InterPro" id="IPR029044">
    <property type="entry name" value="Nucleotide-diphossugar_trans"/>
</dbReference>
<dbReference type="RefSeq" id="WP_075441670.1">
    <property type="nucleotide sequence ID" value="NZ_FOQK01000002.1"/>
</dbReference>
<proteinExistence type="predicted"/>
<dbReference type="Pfam" id="PF00535">
    <property type="entry name" value="Glycos_transf_2"/>
    <property type="match status" value="1"/>
</dbReference>
<evidence type="ECO:0000313" key="2">
    <source>
        <dbReference type="EMBL" id="SFH67202.1"/>
    </source>
</evidence>
<protein>
    <submittedName>
        <fullName evidence="2">Glycosyltransferase, GT2 family</fullName>
    </submittedName>
</protein>
<gene>
    <name evidence="2" type="ORF">SAMN04487861_10210</name>
</gene>
<feature type="domain" description="Glycosyltransferase 2-like" evidence="1">
    <location>
        <begin position="3"/>
        <end position="162"/>
    </location>
</feature>